<evidence type="ECO:0000256" key="7">
    <source>
        <dbReference type="RuleBase" id="RU363034"/>
    </source>
</evidence>
<sequence length="270" mass="29286">ELTRLLQNLSLSVLVFGCGTPAVKPDTNRVVNGCKLNIFMFSSQISLQVKHGSRFHHTCGGTLIAPRWVLTAGHCIWPGDVYHVVLGEDILRIFAHPNWGVDHVAAGNDLALLKLDKSPIMNDSVGVACLPEAGEIPPHGTPCHISGWGNLYTHGPMPDKLQQALLPVVEHSVCSRSDWWGVNAKTTMICAGGDVVSGCNGDSGGPLNCLGQDGRWYVQGVTSFVSSRVCNEVKKPTIFTRTSAFTDWLSEVKIIMFSALFDPQHQLTSE</sequence>
<keyword evidence="3 7" id="KW-0378">Hydrolase</keyword>
<keyword evidence="4 7" id="KW-0720">Serine protease</keyword>
<keyword evidence="5" id="KW-0865">Zymogen</keyword>
<feature type="domain" description="Peptidase S1" evidence="9">
    <location>
        <begin position="30"/>
        <end position="254"/>
    </location>
</feature>
<dbReference type="InterPro" id="IPR043504">
    <property type="entry name" value="Peptidase_S1_PA_chymotrypsin"/>
</dbReference>
<evidence type="ECO:0000256" key="3">
    <source>
        <dbReference type="ARBA" id="ARBA00022801"/>
    </source>
</evidence>
<dbReference type="Ensembl" id="ENSAPOT00000016587.1">
    <property type="protein sequence ID" value="ENSAPOP00000021322.1"/>
    <property type="gene ID" value="ENSAPOG00000001817.1"/>
</dbReference>
<evidence type="ECO:0000256" key="5">
    <source>
        <dbReference type="ARBA" id="ARBA00023145"/>
    </source>
</evidence>
<dbReference type="GO" id="GO:0005615">
    <property type="term" value="C:extracellular space"/>
    <property type="evidence" value="ECO:0007669"/>
    <property type="project" value="TreeGrafter"/>
</dbReference>
<dbReference type="PANTHER" id="PTHR24257">
    <property type="entry name" value="CHYMOTRYPSIN-LIKE ELASTASE FAMILY MEMBER"/>
    <property type="match status" value="1"/>
</dbReference>
<dbReference type="Ensembl" id="ENSAPOT00000029777.1">
    <property type="protein sequence ID" value="ENSAPOP00000019811.1"/>
    <property type="gene ID" value="ENSAPOG00000023305.1"/>
</dbReference>
<dbReference type="PRINTS" id="PR00722">
    <property type="entry name" value="CHYMOTRYPSIN"/>
</dbReference>
<dbReference type="InterPro" id="IPR018114">
    <property type="entry name" value="TRYPSIN_HIS"/>
</dbReference>
<protein>
    <recommendedName>
        <fullName evidence="9">Peptidase S1 domain-containing protein</fullName>
    </recommendedName>
</protein>
<dbReference type="Ensembl" id="ENSAPOT00000029547.1">
    <property type="protein sequence ID" value="ENSAPOP00000019619.1"/>
    <property type="gene ID" value="ENSAPOG00000023104.1"/>
</dbReference>
<dbReference type="AlphaFoldDB" id="A0A3Q1FT50"/>
<dbReference type="PROSITE" id="PS00135">
    <property type="entry name" value="TRYPSIN_SER"/>
    <property type="match status" value="1"/>
</dbReference>
<evidence type="ECO:0000256" key="2">
    <source>
        <dbReference type="ARBA" id="ARBA00022729"/>
    </source>
</evidence>
<dbReference type="PROSITE" id="PS00134">
    <property type="entry name" value="TRYPSIN_HIS"/>
    <property type="match status" value="1"/>
</dbReference>
<evidence type="ECO:0000313" key="10">
    <source>
        <dbReference type="Ensembl" id="ENSAPOP00000019619.1"/>
    </source>
</evidence>
<reference evidence="10" key="1">
    <citation type="submission" date="2025-05" db="UniProtKB">
        <authorList>
            <consortium name="Ensembl"/>
        </authorList>
    </citation>
    <scope>IDENTIFICATION</scope>
</reference>
<dbReference type="InterPro" id="IPR050850">
    <property type="entry name" value="Peptidase_S1_Elastase_sf"/>
</dbReference>
<dbReference type="Gene3D" id="2.40.10.10">
    <property type="entry name" value="Trypsin-like serine proteases"/>
    <property type="match status" value="2"/>
</dbReference>
<name>A0A3Q1FT50_9TELE</name>
<dbReference type="SMART" id="SM00020">
    <property type="entry name" value="Tryp_SPc"/>
    <property type="match status" value="1"/>
</dbReference>
<dbReference type="GO" id="GO:0006508">
    <property type="term" value="P:proteolysis"/>
    <property type="evidence" value="ECO:0007669"/>
    <property type="project" value="UniProtKB-KW"/>
</dbReference>
<evidence type="ECO:0000313" key="11">
    <source>
        <dbReference type="Proteomes" id="UP000257200"/>
    </source>
</evidence>
<dbReference type="STRING" id="80966.ENSAPOP00000019619"/>
<dbReference type="Proteomes" id="UP000257200">
    <property type="component" value="Unplaced"/>
</dbReference>
<dbReference type="GeneTree" id="ENSGT01030000234528"/>
<evidence type="ECO:0000256" key="4">
    <source>
        <dbReference type="ARBA" id="ARBA00022825"/>
    </source>
</evidence>
<dbReference type="FunFam" id="2.40.10.10:FF:000017">
    <property type="entry name" value="Chymotrypsin-like elastase family member 1"/>
    <property type="match status" value="1"/>
</dbReference>
<keyword evidence="2 8" id="KW-0732">Signal</keyword>
<dbReference type="InterPro" id="IPR033116">
    <property type="entry name" value="TRYPSIN_SER"/>
</dbReference>
<evidence type="ECO:0000256" key="1">
    <source>
        <dbReference type="ARBA" id="ARBA00022670"/>
    </source>
</evidence>
<keyword evidence="11" id="KW-1185">Reference proteome</keyword>
<dbReference type="PANTHER" id="PTHR24257:SF22">
    <property type="entry name" value="CHYMOTRYPSIN-LIKE ELASTASE FAMILY MEMBER 3B"/>
    <property type="match status" value="1"/>
</dbReference>
<evidence type="ECO:0000259" key="9">
    <source>
        <dbReference type="PROSITE" id="PS50240"/>
    </source>
</evidence>
<dbReference type="GO" id="GO:0004252">
    <property type="term" value="F:serine-type endopeptidase activity"/>
    <property type="evidence" value="ECO:0007669"/>
    <property type="project" value="InterPro"/>
</dbReference>
<dbReference type="InterPro" id="IPR001314">
    <property type="entry name" value="Peptidase_S1A"/>
</dbReference>
<organism evidence="10 11">
    <name type="scientific">Acanthochromis polyacanthus</name>
    <name type="common">spiny chromis</name>
    <dbReference type="NCBI Taxonomy" id="80966"/>
    <lineage>
        <taxon>Eukaryota</taxon>
        <taxon>Metazoa</taxon>
        <taxon>Chordata</taxon>
        <taxon>Craniata</taxon>
        <taxon>Vertebrata</taxon>
        <taxon>Euteleostomi</taxon>
        <taxon>Actinopterygii</taxon>
        <taxon>Neopterygii</taxon>
        <taxon>Teleostei</taxon>
        <taxon>Neoteleostei</taxon>
        <taxon>Acanthomorphata</taxon>
        <taxon>Ovalentaria</taxon>
        <taxon>Pomacentridae</taxon>
        <taxon>Acanthochromis</taxon>
    </lineage>
</organism>
<proteinExistence type="predicted"/>
<evidence type="ECO:0000256" key="6">
    <source>
        <dbReference type="ARBA" id="ARBA00023157"/>
    </source>
</evidence>
<dbReference type="SUPFAM" id="SSF50494">
    <property type="entry name" value="Trypsin-like serine proteases"/>
    <property type="match status" value="1"/>
</dbReference>
<keyword evidence="1 7" id="KW-0645">Protease</keyword>
<feature type="chain" id="PRO_5044597986" description="Peptidase S1 domain-containing protein" evidence="8">
    <location>
        <begin position="26"/>
        <end position="270"/>
    </location>
</feature>
<dbReference type="CDD" id="cd00190">
    <property type="entry name" value="Tryp_SPc"/>
    <property type="match status" value="1"/>
</dbReference>
<dbReference type="InterPro" id="IPR009003">
    <property type="entry name" value="Peptidase_S1_PA"/>
</dbReference>
<keyword evidence="6" id="KW-1015">Disulfide bond</keyword>
<dbReference type="PROSITE" id="PS50240">
    <property type="entry name" value="TRYPSIN_DOM"/>
    <property type="match status" value="1"/>
</dbReference>
<accession>A0A3Q1FT50</accession>
<feature type="signal peptide" evidence="8">
    <location>
        <begin position="1"/>
        <end position="25"/>
    </location>
</feature>
<dbReference type="InterPro" id="IPR001254">
    <property type="entry name" value="Trypsin_dom"/>
</dbReference>
<evidence type="ECO:0000256" key="8">
    <source>
        <dbReference type="SAM" id="SignalP"/>
    </source>
</evidence>
<dbReference type="Pfam" id="PF00089">
    <property type="entry name" value="Trypsin"/>
    <property type="match status" value="1"/>
</dbReference>